<dbReference type="Proteomes" id="UP001519887">
    <property type="component" value="Unassembled WGS sequence"/>
</dbReference>
<keyword evidence="2" id="KW-1185">Reference proteome</keyword>
<dbReference type="Gene3D" id="3.90.550.10">
    <property type="entry name" value="Spore Coat Polysaccharide Biosynthesis Protein SpsA, Chain A"/>
    <property type="match status" value="1"/>
</dbReference>
<comment type="caution">
    <text evidence="1">The sequence shown here is derived from an EMBL/GenBank/DDBJ whole genome shotgun (WGS) entry which is preliminary data.</text>
</comment>
<accession>A0ABS7C2R2</accession>
<dbReference type="SUPFAM" id="SSF53448">
    <property type="entry name" value="Nucleotide-diphospho-sugar transferases"/>
    <property type="match status" value="1"/>
</dbReference>
<feature type="non-terminal residue" evidence="1">
    <location>
        <position position="1"/>
    </location>
</feature>
<organism evidence="1 2">
    <name type="scientific">Paenibacillus sepulcri</name>
    <dbReference type="NCBI Taxonomy" id="359917"/>
    <lineage>
        <taxon>Bacteria</taxon>
        <taxon>Bacillati</taxon>
        <taxon>Bacillota</taxon>
        <taxon>Bacilli</taxon>
        <taxon>Bacillales</taxon>
        <taxon>Paenibacillaceae</taxon>
        <taxon>Paenibacillus</taxon>
    </lineage>
</organism>
<gene>
    <name evidence="1" type="ORF">K0U00_14320</name>
</gene>
<reference evidence="1 2" key="1">
    <citation type="submission" date="2021-07" db="EMBL/GenBank/DDBJ databases">
        <title>Paenibacillus radiodurans sp. nov., isolated from the southeastern edge of Tengger Desert.</title>
        <authorList>
            <person name="Zhang G."/>
        </authorList>
    </citation>
    <scope>NUCLEOTIDE SEQUENCE [LARGE SCALE GENOMIC DNA]</scope>
    <source>
        <strain evidence="1 2">CCM 7311</strain>
    </source>
</reference>
<evidence type="ECO:0000313" key="1">
    <source>
        <dbReference type="EMBL" id="MBW7455197.1"/>
    </source>
</evidence>
<name>A0ABS7C2R2_9BACL</name>
<protein>
    <submittedName>
        <fullName evidence="1">Glycosyltransferase family 2 protein</fullName>
    </submittedName>
</protein>
<proteinExistence type="predicted"/>
<evidence type="ECO:0000313" key="2">
    <source>
        <dbReference type="Proteomes" id="UP001519887"/>
    </source>
</evidence>
<dbReference type="EMBL" id="JAHZIK010000320">
    <property type="protein sequence ID" value="MBW7455197.1"/>
    <property type="molecule type" value="Genomic_DNA"/>
</dbReference>
<dbReference type="InterPro" id="IPR029044">
    <property type="entry name" value="Nucleotide-diphossugar_trans"/>
</dbReference>
<sequence>EESRYIFGVSGAASVYRRRMVEDISMDGQFYDESYFAYKEDVDVAWRAQLLGWKSYYLAEAKALHERGWKYEGRRSRKQIPLFLRRHSYQNRIFTIIKNEPAGWKMFLSIPRLIGLEFVQVGYILLLEQGLLRCWATILRRMPELLRQRSALWRRIAERKGKT</sequence>